<dbReference type="PRINTS" id="PR00171">
    <property type="entry name" value="SUGRTRNSPORT"/>
</dbReference>
<feature type="transmembrane region" description="Helical" evidence="12">
    <location>
        <begin position="458"/>
        <end position="480"/>
    </location>
</feature>
<protein>
    <recommendedName>
        <fullName evidence="10">Facilitated trehalose transporter Tret1</fullName>
    </recommendedName>
</protein>
<dbReference type="NCBIfam" id="TIGR00879">
    <property type="entry name" value="SP"/>
    <property type="match status" value="1"/>
</dbReference>
<organism evidence="14">
    <name type="scientific">Culicoides sonorensis</name>
    <name type="common">Biting midge</name>
    <dbReference type="NCBI Taxonomy" id="179676"/>
    <lineage>
        <taxon>Eukaryota</taxon>
        <taxon>Metazoa</taxon>
        <taxon>Ecdysozoa</taxon>
        <taxon>Arthropoda</taxon>
        <taxon>Hexapoda</taxon>
        <taxon>Insecta</taxon>
        <taxon>Pterygota</taxon>
        <taxon>Neoptera</taxon>
        <taxon>Endopterygota</taxon>
        <taxon>Diptera</taxon>
        <taxon>Nematocera</taxon>
        <taxon>Chironomoidea</taxon>
        <taxon>Ceratopogonidae</taxon>
        <taxon>Ceratopogoninae</taxon>
        <taxon>Culicoides</taxon>
        <taxon>Monoculicoides</taxon>
    </lineage>
</organism>
<feature type="transmembrane region" description="Helical" evidence="12">
    <location>
        <begin position="429"/>
        <end position="449"/>
    </location>
</feature>
<evidence type="ECO:0000256" key="5">
    <source>
        <dbReference type="ARBA" id="ARBA00022692"/>
    </source>
</evidence>
<evidence type="ECO:0000256" key="1">
    <source>
        <dbReference type="ARBA" id="ARBA00004651"/>
    </source>
</evidence>
<evidence type="ECO:0000256" key="6">
    <source>
        <dbReference type="ARBA" id="ARBA00022989"/>
    </source>
</evidence>
<keyword evidence="8" id="KW-0325">Glycoprotein</keyword>
<dbReference type="InterPro" id="IPR050549">
    <property type="entry name" value="MFS_Trehalose_Transporter"/>
</dbReference>
<evidence type="ECO:0000256" key="10">
    <source>
        <dbReference type="ARBA" id="ARBA00069106"/>
    </source>
</evidence>
<dbReference type="CDD" id="cd17358">
    <property type="entry name" value="MFS_GLUT6_8_Class3_like"/>
    <property type="match status" value="1"/>
</dbReference>
<gene>
    <name evidence="14" type="primary">CSON003240</name>
</gene>
<reference evidence="14" key="1">
    <citation type="submission" date="2018-07" db="EMBL/GenBank/DDBJ databases">
        <authorList>
            <person name="Quirk P.G."/>
            <person name="Krulwich T.A."/>
        </authorList>
    </citation>
    <scope>NUCLEOTIDE SEQUENCE</scope>
</reference>
<evidence type="ECO:0000256" key="4">
    <source>
        <dbReference type="ARBA" id="ARBA00022597"/>
    </source>
</evidence>
<feature type="region of interest" description="Disordered" evidence="11">
    <location>
        <begin position="271"/>
        <end position="291"/>
    </location>
</feature>
<evidence type="ECO:0000256" key="3">
    <source>
        <dbReference type="ARBA" id="ARBA00022475"/>
    </source>
</evidence>
<dbReference type="Gene3D" id="1.20.1250.20">
    <property type="entry name" value="MFS general substrate transporter like domains"/>
    <property type="match status" value="1"/>
</dbReference>
<feature type="transmembrane region" description="Helical" evidence="12">
    <location>
        <begin position="689"/>
        <end position="711"/>
    </location>
</feature>
<dbReference type="InterPro" id="IPR020846">
    <property type="entry name" value="MFS_dom"/>
</dbReference>
<dbReference type="InterPro" id="IPR005828">
    <property type="entry name" value="MFS_sugar_transport-like"/>
</dbReference>
<dbReference type="PANTHER" id="PTHR48021:SF96">
    <property type="entry name" value="FACILITATED TREHALOSE TRANSPORTER TRET1-1-RELATED"/>
    <property type="match status" value="1"/>
</dbReference>
<dbReference type="GO" id="GO:0015574">
    <property type="term" value="F:trehalose transmembrane transporter activity"/>
    <property type="evidence" value="ECO:0007669"/>
    <property type="project" value="UniProtKB-ARBA"/>
</dbReference>
<evidence type="ECO:0000256" key="9">
    <source>
        <dbReference type="ARBA" id="ARBA00024348"/>
    </source>
</evidence>
<feature type="region of interest" description="Disordered" evidence="11">
    <location>
        <begin position="1"/>
        <end position="103"/>
    </location>
</feature>
<dbReference type="FunFam" id="1.20.1250.20:FF:000055">
    <property type="entry name" value="Facilitated trehalose transporter Tret1-2 homolog"/>
    <property type="match status" value="1"/>
</dbReference>
<dbReference type="GO" id="GO:0051119">
    <property type="term" value="F:sugar transmembrane transporter activity"/>
    <property type="evidence" value="ECO:0007669"/>
    <property type="project" value="InterPro"/>
</dbReference>
<feature type="domain" description="Major facilitator superfamily (MFS) profile" evidence="13">
    <location>
        <begin position="387"/>
        <end position="814"/>
    </location>
</feature>
<feature type="compositionally biased region" description="Polar residues" evidence="11">
    <location>
        <begin position="82"/>
        <end position="103"/>
    </location>
</feature>
<dbReference type="SUPFAM" id="SSF103473">
    <property type="entry name" value="MFS general substrate transporter"/>
    <property type="match status" value="1"/>
</dbReference>
<feature type="transmembrane region" description="Helical" evidence="12">
    <location>
        <begin position="625"/>
        <end position="645"/>
    </location>
</feature>
<name>A0A336LVI0_CULSO</name>
<evidence type="ECO:0000256" key="2">
    <source>
        <dbReference type="ARBA" id="ARBA00022448"/>
    </source>
</evidence>
<comment type="similarity">
    <text evidence="9">Belongs to the major facilitator superfamily. Sugar transporter (TC 2.A.1.1) family. Trehalose transporter subfamily.</text>
</comment>
<keyword evidence="6 12" id="KW-1133">Transmembrane helix</keyword>
<feature type="transmembrane region" description="Helical" evidence="12">
    <location>
        <begin position="542"/>
        <end position="560"/>
    </location>
</feature>
<evidence type="ECO:0000259" key="13">
    <source>
        <dbReference type="PROSITE" id="PS50850"/>
    </source>
</evidence>
<evidence type="ECO:0000256" key="8">
    <source>
        <dbReference type="ARBA" id="ARBA00023180"/>
    </source>
</evidence>
<feature type="transmembrane region" description="Helical" evidence="12">
    <location>
        <begin position="665"/>
        <end position="682"/>
    </location>
</feature>
<feature type="transmembrane region" description="Helical" evidence="12">
    <location>
        <begin position="759"/>
        <end position="780"/>
    </location>
</feature>
<evidence type="ECO:0000313" key="14">
    <source>
        <dbReference type="EMBL" id="SSX21021.1"/>
    </source>
</evidence>
<dbReference type="GO" id="GO:0005886">
    <property type="term" value="C:plasma membrane"/>
    <property type="evidence" value="ECO:0007669"/>
    <property type="project" value="UniProtKB-SubCell"/>
</dbReference>
<feature type="region of interest" description="Disordered" evidence="11">
    <location>
        <begin position="237"/>
        <end position="259"/>
    </location>
</feature>
<dbReference type="EMBL" id="UFQT01000157">
    <property type="protein sequence ID" value="SSX21021.1"/>
    <property type="molecule type" value="Genomic_DNA"/>
</dbReference>
<feature type="compositionally biased region" description="Polar residues" evidence="11">
    <location>
        <begin position="18"/>
        <end position="31"/>
    </location>
</feature>
<dbReference type="PANTHER" id="PTHR48021">
    <property type="match status" value="1"/>
</dbReference>
<comment type="subcellular location">
    <subcellularLocation>
        <location evidence="1">Cell membrane</location>
        <topology evidence="1">Multi-pass membrane protein</topology>
    </subcellularLocation>
</comment>
<feature type="transmembrane region" description="Helical" evidence="12">
    <location>
        <begin position="723"/>
        <end position="747"/>
    </location>
</feature>
<evidence type="ECO:0000256" key="12">
    <source>
        <dbReference type="SAM" id="Phobius"/>
    </source>
</evidence>
<dbReference type="PROSITE" id="PS50850">
    <property type="entry name" value="MFS"/>
    <property type="match status" value="1"/>
</dbReference>
<feature type="transmembrane region" description="Helical" evidence="12">
    <location>
        <begin position="792"/>
        <end position="810"/>
    </location>
</feature>
<dbReference type="VEuPathDB" id="VectorBase:CSON003240"/>
<evidence type="ECO:0000256" key="11">
    <source>
        <dbReference type="SAM" id="MobiDB-lite"/>
    </source>
</evidence>
<feature type="region of interest" description="Disordered" evidence="11">
    <location>
        <begin position="121"/>
        <end position="154"/>
    </location>
</feature>
<dbReference type="InterPro" id="IPR005829">
    <property type="entry name" value="Sugar_transporter_CS"/>
</dbReference>
<dbReference type="AlphaFoldDB" id="A0A336LVI0"/>
<sequence length="845" mass="93311">MRRRPVDYTAYPPVAGTRRSSLTSMLNGSNDKNGKIVSKNNTAIENGTKKNGVLDPKKTDDPLQQGYQRVFPPTDLRGPAQYSRSPTRNTQAGTSASQPSGTTGALETIVLDTNADNLISLDNSQPLVSPSKKRPEPENPFSVELPTPPSVKKPTAQALKDSRVSFEDNFGDEEQDTLQDFQAQRAHFQKFKSQSSAKRLLLNDIHHLINTDARRQFQGKKHVSLDPRSAKQLQQLLRRDSSSDDEFQNTRKDFQARKHKSLDNRHIRFDVEKEESTSSEDDFAESSNLLKVDPDPTKPFVVDLKDLDTSSDDEDLAQARREFQQQKHISVESKRSIRFFEMDDLNDKEERHQMRPLVRQITVDGSNKLEIYRPTTNPIYIYSQIVAAIAVSLGSMVVGFASAYTSPALVSMTDRNITSFEVTEQAKSWIGGLMPLAGLAGGICGGPLIEYLGRRNTILATSIPFIVSGLLIACAVDVGMVLAGRALSGFCVGIASLSLPVYLGETLQPEVRGTLGLLPTAFGNIGILICFVAGKYMIWSELAFLGAALPIPFLILMFIIPETPRWYVSKGKEPQARKALQWLRGKQANVEPELKGVMKSHAEAEKSASGSQIFELLKKQNLKPLSISLGLMFFQQMSGINAVIFYTTSIFKSAGSTIDESLCTIIVGVVNFIAVFIATVLIDRLGRKVLLYISDAAMIITLATLGAFFYLKSSGHNVENIGWLPLASFVIFVVGFSLGFGPIPWLMMGEILPARIRGSAASVATGFNWLCTFVVTKTFVDMVATIGSHGAFWLFGSFCVVSLFFVIFYVPETQGQSLEDIERKMMGRVRRMSSMANIKPLSFNM</sequence>
<proteinExistence type="inferred from homology"/>
<evidence type="ECO:0000256" key="7">
    <source>
        <dbReference type="ARBA" id="ARBA00023136"/>
    </source>
</evidence>
<keyword evidence="3" id="KW-1003">Cell membrane</keyword>
<dbReference type="InterPro" id="IPR036259">
    <property type="entry name" value="MFS_trans_sf"/>
</dbReference>
<feature type="transmembrane region" description="Helical" evidence="12">
    <location>
        <begin position="379"/>
        <end position="404"/>
    </location>
</feature>
<dbReference type="InterPro" id="IPR003663">
    <property type="entry name" value="Sugar/inositol_transpt"/>
</dbReference>
<keyword evidence="2" id="KW-0813">Transport</keyword>
<dbReference type="PROSITE" id="PS00217">
    <property type="entry name" value="SUGAR_TRANSPORT_2"/>
    <property type="match status" value="1"/>
</dbReference>
<keyword evidence="4" id="KW-0762">Sugar transport</keyword>
<accession>A0A336LVI0</accession>
<dbReference type="InterPro" id="IPR044775">
    <property type="entry name" value="MFS_ERD6/Tret1-like"/>
</dbReference>
<keyword evidence="5 12" id="KW-0812">Transmembrane</keyword>
<feature type="transmembrane region" description="Helical" evidence="12">
    <location>
        <begin position="486"/>
        <end position="503"/>
    </location>
</feature>
<feature type="transmembrane region" description="Helical" evidence="12">
    <location>
        <begin position="515"/>
        <end position="536"/>
    </location>
</feature>
<dbReference type="PROSITE" id="PS00216">
    <property type="entry name" value="SUGAR_TRANSPORT_1"/>
    <property type="match status" value="1"/>
</dbReference>
<dbReference type="Pfam" id="PF00083">
    <property type="entry name" value="Sugar_tr"/>
    <property type="match status" value="1"/>
</dbReference>
<keyword evidence="7 12" id="KW-0472">Membrane</keyword>